<protein>
    <submittedName>
        <fullName evidence="1">Uncharacterized protein</fullName>
    </submittedName>
</protein>
<gene>
    <name evidence="1" type="ORF">RRG08_000004</name>
</gene>
<dbReference type="Proteomes" id="UP001283361">
    <property type="component" value="Unassembled WGS sequence"/>
</dbReference>
<dbReference type="SUPFAM" id="SSF57184">
    <property type="entry name" value="Growth factor receptor domain"/>
    <property type="match status" value="1"/>
</dbReference>
<dbReference type="PANTHER" id="PTHR24035:SF109">
    <property type="entry name" value="PROTEIN DRAPER"/>
    <property type="match status" value="1"/>
</dbReference>
<keyword evidence="2" id="KW-1185">Reference proteome</keyword>
<dbReference type="EMBL" id="JAWDGP010005033">
    <property type="protein sequence ID" value="KAK3760264.1"/>
    <property type="molecule type" value="Genomic_DNA"/>
</dbReference>
<dbReference type="PANTHER" id="PTHR24035">
    <property type="entry name" value="MULTIPLE EPIDERMAL GROWTH FACTOR-LIKE DOMAINS PROTEIN"/>
    <property type="match status" value="1"/>
</dbReference>
<name>A0AAE0YZR5_9GAST</name>
<evidence type="ECO:0000313" key="2">
    <source>
        <dbReference type="Proteomes" id="UP001283361"/>
    </source>
</evidence>
<accession>A0AAE0YZR5</accession>
<dbReference type="AlphaFoldDB" id="A0AAE0YZR5"/>
<proteinExistence type="predicted"/>
<dbReference type="InterPro" id="IPR052108">
    <property type="entry name" value="MEGF/SIB"/>
</dbReference>
<organism evidence="1 2">
    <name type="scientific">Elysia crispata</name>
    <name type="common">lettuce slug</name>
    <dbReference type="NCBI Taxonomy" id="231223"/>
    <lineage>
        <taxon>Eukaryota</taxon>
        <taxon>Metazoa</taxon>
        <taxon>Spiralia</taxon>
        <taxon>Lophotrochozoa</taxon>
        <taxon>Mollusca</taxon>
        <taxon>Gastropoda</taxon>
        <taxon>Heterobranchia</taxon>
        <taxon>Euthyneura</taxon>
        <taxon>Panpulmonata</taxon>
        <taxon>Sacoglossa</taxon>
        <taxon>Placobranchoidea</taxon>
        <taxon>Plakobranchidae</taxon>
        <taxon>Elysia</taxon>
    </lineage>
</organism>
<reference evidence="1" key="1">
    <citation type="journal article" date="2023" name="G3 (Bethesda)">
        <title>A reference genome for the long-term kleptoplast-retaining sea slug Elysia crispata morphotype clarki.</title>
        <authorList>
            <person name="Eastman K.E."/>
            <person name="Pendleton A.L."/>
            <person name="Shaikh M.A."/>
            <person name="Suttiyut T."/>
            <person name="Ogas R."/>
            <person name="Tomko P."/>
            <person name="Gavelis G."/>
            <person name="Widhalm J.R."/>
            <person name="Wisecaver J.H."/>
        </authorList>
    </citation>
    <scope>NUCLEOTIDE SEQUENCE</scope>
    <source>
        <strain evidence="1">ECLA1</strain>
    </source>
</reference>
<dbReference type="InterPro" id="IPR009030">
    <property type="entry name" value="Growth_fac_rcpt_cys_sf"/>
</dbReference>
<dbReference type="Gene3D" id="2.170.300.10">
    <property type="entry name" value="Tie2 ligand-binding domain superfamily"/>
    <property type="match status" value="1"/>
</dbReference>
<sequence>MAASTTQSSSIDKVLKICDPKCGGPTTPATALVDTVLSGCDDGYQGKKDVRRHVLRTPLEQTAQRNLQSKLWWRKRHLRKTSTDFVRLVVMMAMKEKDARLHVLATTLFGANCSEICSPNCGGPSNACSNVNGSCISGCDDGYHGESCQFPCTFGTFGANCSEICSPNCGGPNDACNNVNGFCISGCDDGYHGESCQFRK</sequence>
<comment type="caution">
    <text evidence="1">The sequence shown here is derived from an EMBL/GenBank/DDBJ whole genome shotgun (WGS) entry which is preliminary data.</text>
</comment>
<evidence type="ECO:0000313" key="1">
    <source>
        <dbReference type="EMBL" id="KAK3760264.1"/>
    </source>
</evidence>